<feature type="transmembrane region" description="Helical" evidence="2">
    <location>
        <begin position="58"/>
        <end position="83"/>
    </location>
</feature>
<name>A0A1V6TPJ3_9EURO</name>
<feature type="transmembrane region" description="Helical" evidence="2">
    <location>
        <begin position="177"/>
        <end position="201"/>
    </location>
</feature>
<dbReference type="STRING" id="303698.A0A1V6TPJ3"/>
<gene>
    <name evidence="4" type="ORF">PENSTE_c004G00217</name>
</gene>
<reference evidence="5" key="1">
    <citation type="journal article" date="2017" name="Nat. Microbiol.">
        <title>Global analysis of biosynthetic gene clusters reveals vast potential of secondary metabolite production in Penicillium species.</title>
        <authorList>
            <person name="Nielsen J.C."/>
            <person name="Grijseels S."/>
            <person name="Prigent S."/>
            <person name="Ji B."/>
            <person name="Dainat J."/>
            <person name="Nielsen K.F."/>
            <person name="Frisvad J.C."/>
            <person name="Workman M."/>
            <person name="Nielsen J."/>
        </authorList>
    </citation>
    <scope>NUCLEOTIDE SEQUENCE [LARGE SCALE GENOMIC DNA]</scope>
    <source>
        <strain evidence="5">IBT 24891</strain>
    </source>
</reference>
<keyword evidence="5" id="KW-1185">Reference proteome</keyword>
<dbReference type="EMBL" id="MLKD01000004">
    <property type="protein sequence ID" value="OQE27820.1"/>
    <property type="molecule type" value="Genomic_DNA"/>
</dbReference>
<accession>A0A1V6TPJ3</accession>
<evidence type="ECO:0000313" key="5">
    <source>
        <dbReference type="Proteomes" id="UP000191285"/>
    </source>
</evidence>
<organism evidence="4 5">
    <name type="scientific">Penicillium steckii</name>
    <dbReference type="NCBI Taxonomy" id="303698"/>
    <lineage>
        <taxon>Eukaryota</taxon>
        <taxon>Fungi</taxon>
        <taxon>Dikarya</taxon>
        <taxon>Ascomycota</taxon>
        <taxon>Pezizomycotina</taxon>
        <taxon>Eurotiomycetes</taxon>
        <taxon>Eurotiomycetidae</taxon>
        <taxon>Eurotiales</taxon>
        <taxon>Aspergillaceae</taxon>
        <taxon>Penicillium</taxon>
    </lineage>
</organism>
<evidence type="ECO:0000259" key="3">
    <source>
        <dbReference type="Pfam" id="PF20684"/>
    </source>
</evidence>
<feature type="transmembrane region" description="Helical" evidence="2">
    <location>
        <begin position="20"/>
        <end position="46"/>
    </location>
</feature>
<protein>
    <recommendedName>
        <fullName evidence="3">Rhodopsin domain-containing protein</fullName>
    </recommendedName>
</protein>
<comment type="caution">
    <text evidence="4">The sequence shown here is derived from an EMBL/GenBank/DDBJ whole genome shotgun (WGS) entry which is preliminary data.</text>
</comment>
<dbReference type="PANTHER" id="PTHR39614">
    <property type="entry name" value="INTEGRAL MEMBRANE PROTEIN"/>
    <property type="match status" value="1"/>
</dbReference>
<dbReference type="InterPro" id="IPR049326">
    <property type="entry name" value="Rhodopsin_dom_fungi"/>
</dbReference>
<keyword evidence="2" id="KW-0472">Membrane</keyword>
<evidence type="ECO:0000313" key="4">
    <source>
        <dbReference type="EMBL" id="OQE27820.1"/>
    </source>
</evidence>
<dbReference type="PANTHER" id="PTHR39614:SF2">
    <property type="entry name" value="INTEGRAL MEMBRANE PROTEIN"/>
    <property type="match status" value="1"/>
</dbReference>
<proteinExistence type="predicted"/>
<feature type="transmembrane region" description="Helical" evidence="2">
    <location>
        <begin position="137"/>
        <end position="157"/>
    </location>
</feature>
<dbReference type="OrthoDB" id="3918601at2759"/>
<evidence type="ECO:0000256" key="2">
    <source>
        <dbReference type="SAM" id="Phobius"/>
    </source>
</evidence>
<feature type="region of interest" description="Disordered" evidence="1">
    <location>
        <begin position="354"/>
        <end position="380"/>
    </location>
</feature>
<dbReference type="AlphaFoldDB" id="A0A1V6TPJ3"/>
<sequence length="400" mass="43451">MAIKVPAGQSPPFETVDDKHHAGIIIITAAICLSISLVCLLIRVYVRMFLSPPWGSDDIILLGATISAIVESIIIFHAASIGFGTDISLLSNGAIDRIQNSLVGADVLYLLTLYLSKCCIIAIYLRLTPRKRDKSILWATFVLSTVGIIISVLIVTVNCEGNKPWPIPAENCQNLFGRWQAITALDVSTEVLLFTFCIALVWDLQMQASHKSLIMVSFAARLPLIIFSALRLSAFEEYSTSRNPTFSAIRHTVFTQLHLNFSLIACTVFCLRPFMKALTTYYGTAGDSNLGSSNGYGYGSGSGRRDLTDPYASGRPGEFQMTRLKGRSGYKSAGQLKDVQVVGDRTERGGVVCEASSSSPLHSGEGRVDGDCGSLHSGSDKSTKMIIRKDVEYSVSVRDA</sequence>
<feature type="transmembrane region" description="Helical" evidence="2">
    <location>
        <begin position="213"/>
        <end position="233"/>
    </location>
</feature>
<feature type="domain" description="Rhodopsin" evidence="3">
    <location>
        <begin position="42"/>
        <end position="276"/>
    </location>
</feature>
<evidence type="ECO:0000256" key="1">
    <source>
        <dbReference type="SAM" id="MobiDB-lite"/>
    </source>
</evidence>
<dbReference type="Proteomes" id="UP000191285">
    <property type="component" value="Unassembled WGS sequence"/>
</dbReference>
<keyword evidence="2" id="KW-0812">Transmembrane</keyword>
<keyword evidence="2" id="KW-1133">Transmembrane helix</keyword>
<dbReference type="Pfam" id="PF20684">
    <property type="entry name" value="Fung_rhodopsin"/>
    <property type="match status" value="1"/>
</dbReference>
<feature type="transmembrane region" description="Helical" evidence="2">
    <location>
        <begin position="253"/>
        <end position="271"/>
    </location>
</feature>
<feature type="transmembrane region" description="Helical" evidence="2">
    <location>
        <begin position="107"/>
        <end position="125"/>
    </location>
</feature>